<organism evidence="3 4">
    <name type="scientific">Chitinophaga ginsengisoli</name>
    <dbReference type="NCBI Taxonomy" id="363837"/>
    <lineage>
        <taxon>Bacteria</taxon>
        <taxon>Pseudomonadati</taxon>
        <taxon>Bacteroidota</taxon>
        <taxon>Chitinophagia</taxon>
        <taxon>Chitinophagales</taxon>
        <taxon>Chitinophagaceae</taxon>
        <taxon>Chitinophaga</taxon>
    </lineage>
</organism>
<dbReference type="PANTHER" id="PTHR30273:SF2">
    <property type="entry name" value="PROTEIN FECR"/>
    <property type="match status" value="1"/>
</dbReference>
<dbReference type="Pfam" id="PF16344">
    <property type="entry name" value="FecR_C"/>
    <property type="match status" value="1"/>
</dbReference>
<proteinExistence type="predicted"/>
<dbReference type="Pfam" id="PF04773">
    <property type="entry name" value="FecR"/>
    <property type="match status" value="1"/>
</dbReference>
<comment type="caution">
    <text evidence="3">The sequence shown here is derived from an EMBL/GenBank/DDBJ whole genome shotgun (WGS) entry which is preliminary data.</text>
</comment>
<dbReference type="PIRSF" id="PIRSF018266">
    <property type="entry name" value="FecR"/>
    <property type="match status" value="1"/>
</dbReference>
<keyword evidence="4" id="KW-1185">Reference proteome</keyword>
<dbReference type="Gene3D" id="2.60.120.1440">
    <property type="match status" value="1"/>
</dbReference>
<dbReference type="PANTHER" id="PTHR30273">
    <property type="entry name" value="PERIPLASMIC SIGNAL SENSOR AND SIGMA FACTOR ACTIVATOR FECR-RELATED"/>
    <property type="match status" value="1"/>
</dbReference>
<dbReference type="Proteomes" id="UP000240978">
    <property type="component" value="Unassembled WGS sequence"/>
</dbReference>
<feature type="domain" description="FecR protein" evidence="1">
    <location>
        <begin position="114"/>
        <end position="210"/>
    </location>
</feature>
<dbReference type="Gene3D" id="3.55.50.30">
    <property type="match status" value="1"/>
</dbReference>
<feature type="domain" description="Protein FecR C-terminal" evidence="2">
    <location>
        <begin position="256"/>
        <end position="323"/>
    </location>
</feature>
<dbReference type="OrthoDB" id="923517at2"/>
<dbReference type="InterPro" id="IPR012373">
    <property type="entry name" value="Ferrdict_sens_TM"/>
</dbReference>
<sequence>MEQFDQSLLHKFQLNQCTPEEYERVLEWFTTPAGREYLDSVMTQDLDMAKPDIMMSSSQSDQLYQRILDTTGQEPLRYSRSRWFTGFKVAAVLSGTLLLAYGGWRVYNRHRNTVIQTAYGEVRTVVLPDQSEVTLNGNSTLRYANNWEGTGDREVWIEGEAFFSVKPSAVPRSFQVHTASKMNVEVLGTTFNLVDRHGHMQVVLNSGKVRLHSNRTPAETITMQPGDLVEYKEQVRTKVKNHTDTQRYSSWKRNSLQFENASFAELSQLLEDTYGVTVEIKDTSLLHQEFTGTVPSQQMEMLLDGLSQLFHLKVSHVDNTVIIERKTN</sequence>
<dbReference type="RefSeq" id="WP_106602598.1">
    <property type="nucleotide sequence ID" value="NZ_PYGK01000005.1"/>
</dbReference>
<dbReference type="EMBL" id="PYGK01000005">
    <property type="protein sequence ID" value="PSL30745.1"/>
    <property type="molecule type" value="Genomic_DNA"/>
</dbReference>
<dbReference type="InterPro" id="IPR006860">
    <property type="entry name" value="FecR"/>
</dbReference>
<evidence type="ECO:0000259" key="2">
    <source>
        <dbReference type="Pfam" id="PF16344"/>
    </source>
</evidence>
<dbReference type="AlphaFoldDB" id="A0A2P8GA26"/>
<protein>
    <submittedName>
        <fullName evidence="3">FecR family protein</fullName>
    </submittedName>
</protein>
<evidence type="ECO:0000259" key="1">
    <source>
        <dbReference type="Pfam" id="PF04773"/>
    </source>
</evidence>
<name>A0A2P8GA26_9BACT</name>
<reference evidence="3 4" key="1">
    <citation type="submission" date="2018-03" db="EMBL/GenBank/DDBJ databases">
        <title>Genomic Encyclopedia of Archaeal and Bacterial Type Strains, Phase II (KMG-II): from individual species to whole genera.</title>
        <authorList>
            <person name="Goeker M."/>
        </authorList>
    </citation>
    <scope>NUCLEOTIDE SEQUENCE [LARGE SCALE GENOMIC DNA]</scope>
    <source>
        <strain evidence="3 4">DSM 18107</strain>
    </source>
</reference>
<evidence type="ECO:0000313" key="3">
    <source>
        <dbReference type="EMBL" id="PSL30745.1"/>
    </source>
</evidence>
<dbReference type="InterPro" id="IPR032508">
    <property type="entry name" value="FecR_C"/>
</dbReference>
<accession>A0A2P8GA26</accession>
<evidence type="ECO:0000313" key="4">
    <source>
        <dbReference type="Proteomes" id="UP000240978"/>
    </source>
</evidence>
<gene>
    <name evidence="3" type="ORF">CLV42_105106</name>
</gene>
<dbReference type="GO" id="GO:0016989">
    <property type="term" value="F:sigma factor antagonist activity"/>
    <property type="evidence" value="ECO:0007669"/>
    <property type="project" value="TreeGrafter"/>
</dbReference>